<feature type="chain" id="PRO_5002060934" evidence="1">
    <location>
        <begin position="27"/>
        <end position="120"/>
    </location>
</feature>
<evidence type="ECO:0000256" key="1">
    <source>
        <dbReference type="SAM" id="SignalP"/>
    </source>
</evidence>
<sequence length="120" mass="13703">MLYNHSHNSKWVLFPSVLMFLESVLQAHIADCITANKNEISAYHAALVYDTERVARADRVVRLDGRDGHAPSPGLPRPPSLLQVLLDLVRVRAAEDVGLVHPRRLQPRERVLDHRHVHQR</sequence>
<proteinExistence type="predicted"/>
<keyword evidence="1" id="KW-0732">Signal</keyword>
<dbReference type="AlphaFoldDB" id="A0A0A9CTV9"/>
<accession>A0A0A9CTV9</accession>
<feature type="signal peptide" evidence="1">
    <location>
        <begin position="1"/>
        <end position="26"/>
    </location>
</feature>
<name>A0A0A9CTV9_ARUDO</name>
<organism evidence="2">
    <name type="scientific">Arundo donax</name>
    <name type="common">Giant reed</name>
    <name type="synonym">Donax arundinaceus</name>
    <dbReference type="NCBI Taxonomy" id="35708"/>
    <lineage>
        <taxon>Eukaryota</taxon>
        <taxon>Viridiplantae</taxon>
        <taxon>Streptophyta</taxon>
        <taxon>Embryophyta</taxon>
        <taxon>Tracheophyta</taxon>
        <taxon>Spermatophyta</taxon>
        <taxon>Magnoliopsida</taxon>
        <taxon>Liliopsida</taxon>
        <taxon>Poales</taxon>
        <taxon>Poaceae</taxon>
        <taxon>PACMAD clade</taxon>
        <taxon>Arundinoideae</taxon>
        <taxon>Arundineae</taxon>
        <taxon>Arundo</taxon>
    </lineage>
</organism>
<reference evidence="2" key="2">
    <citation type="journal article" date="2015" name="Data Brief">
        <title>Shoot transcriptome of the giant reed, Arundo donax.</title>
        <authorList>
            <person name="Barrero R.A."/>
            <person name="Guerrero F.D."/>
            <person name="Moolhuijzen P."/>
            <person name="Goolsby J.A."/>
            <person name="Tidwell J."/>
            <person name="Bellgard S.E."/>
            <person name="Bellgard M.I."/>
        </authorList>
    </citation>
    <scope>NUCLEOTIDE SEQUENCE</scope>
    <source>
        <tissue evidence="2">Shoot tissue taken approximately 20 cm above the soil surface</tissue>
    </source>
</reference>
<protein>
    <submittedName>
        <fullName evidence="2">eIF4-gamma/eIF5/eIF2-epsilon domain-containing protein</fullName>
    </submittedName>
</protein>
<reference evidence="2" key="1">
    <citation type="submission" date="2014-09" db="EMBL/GenBank/DDBJ databases">
        <authorList>
            <person name="Magalhaes I.L.F."/>
            <person name="Oliveira U."/>
            <person name="Santos F.R."/>
            <person name="Vidigal T.H.D.A."/>
            <person name="Brescovit A.D."/>
            <person name="Santos A.J."/>
        </authorList>
    </citation>
    <scope>NUCLEOTIDE SEQUENCE</scope>
    <source>
        <tissue evidence="2">Shoot tissue taken approximately 20 cm above the soil surface</tissue>
    </source>
</reference>
<dbReference type="EMBL" id="GBRH01222963">
    <property type="protein sequence ID" value="JAD74932.1"/>
    <property type="molecule type" value="Transcribed_RNA"/>
</dbReference>
<evidence type="ECO:0000313" key="2">
    <source>
        <dbReference type="EMBL" id="JAD74932.1"/>
    </source>
</evidence>